<dbReference type="EMBL" id="JAHSQO010000008">
    <property type="protein sequence ID" value="MBY8918973.1"/>
    <property type="molecule type" value="Genomic_DNA"/>
</dbReference>
<dbReference type="InterPro" id="IPR050982">
    <property type="entry name" value="Auxin_biosynth/cation_transpt"/>
</dbReference>
<keyword evidence="1" id="KW-0560">Oxidoreductase</keyword>
<gene>
    <name evidence="2" type="ORF">KVG22_20415</name>
</gene>
<dbReference type="PRINTS" id="PR00368">
    <property type="entry name" value="FADPNR"/>
</dbReference>
<dbReference type="PANTHER" id="PTHR43539">
    <property type="entry name" value="FLAVIN-BINDING MONOOXYGENASE-LIKE PROTEIN (AFU_ORTHOLOGUE AFUA_4G09220)"/>
    <property type="match status" value="1"/>
</dbReference>
<dbReference type="RefSeq" id="WP_223006620.1">
    <property type="nucleotide sequence ID" value="NZ_CBDDPV010000002.1"/>
</dbReference>
<dbReference type="PANTHER" id="PTHR43539:SF78">
    <property type="entry name" value="FLAVIN-CONTAINING MONOOXYGENASE"/>
    <property type="match status" value="1"/>
</dbReference>
<name>A0ABS7RDJ1_9HYPH</name>
<proteinExistence type="predicted"/>
<accession>A0ABS7RDJ1</accession>
<evidence type="ECO:0000313" key="2">
    <source>
        <dbReference type="EMBL" id="MBY8918973.1"/>
    </source>
</evidence>
<dbReference type="SUPFAM" id="SSF51905">
    <property type="entry name" value="FAD/NAD(P)-binding domain"/>
    <property type="match status" value="1"/>
</dbReference>
<dbReference type="Gene3D" id="3.50.50.60">
    <property type="entry name" value="FAD/NAD(P)-binding domain"/>
    <property type="match status" value="1"/>
</dbReference>
<evidence type="ECO:0000313" key="3">
    <source>
        <dbReference type="Proteomes" id="UP000777661"/>
    </source>
</evidence>
<keyword evidence="3" id="KW-1185">Reference proteome</keyword>
<evidence type="ECO:0000256" key="1">
    <source>
        <dbReference type="ARBA" id="ARBA00023002"/>
    </source>
</evidence>
<organism evidence="2 3">
    <name type="scientific">Nitratireductor rhodophyticola</name>
    <dbReference type="NCBI Taxonomy" id="2854036"/>
    <lineage>
        <taxon>Bacteria</taxon>
        <taxon>Pseudomonadati</taxon>
        <taxon>Pseudomonadota</taxon>
        <taxon>Alphaproteobacteria</taxon>
        <taxon>Hyphomicrobiales</taxon>
        <taxon>Phyllobacteriaceae</taxon>
        <taxon>Nitratireductor</taxon>
    </lineage>
</organism>
<dbReference type="Pfam" id="PF13738">
    <property type="entry name" value="Pyr_redox_3"/>
    <property type="match status" value="1"/>
</dbReference>
<dbReference type="Proteomes" id="UP000777661">
    <property type="component" value="Unassembled WGS sequence"/>
</dbReference>
<reference evidence="2 3" key="1">
    <citation type="submission" date="2021-06" db="EMBL/GenBank/DDBJ databases">
        <title>Nitratireductor porphyridii sp. nov., isolated from a small marine red alga, Porphyridium purpureum in South Korea.</title>
        <authorList>
            <person name="Kim K.H."/>
            <person name="Kristyanto S."/>
            <person name="Jeon C.O."/>
        </authorList>
    </citation>
    <scope>NUCLEOTIDE SEQUENCE [LARGE SCALE GENOMIC DNA]</scope>
    <source>
        <strain evidence="2 3">R6</strain>
    </source>
</reference>
<dbReference type="InterPro" id="IPR036188">
    <property type="entry name" value="FAD/NAD-bd_sf"/>
</dbReference>
<comment type="caution">
    <text evidence="2">The sequence shown here is derived from an EMBL/GenBank/DDBJ whole genome shotgun (WGS) entry which is preliminary data.</text>
</comment>
<protein>
    <submittedName>
        <fullName evidence="2">NAD(P)/FAD-dependent oxidoreductase</fullName>
    </submittedName>
</protein>
<sequence>MSKFVLVIGAGQAGLATGYHLRKAGLPFQIVDAAGRVSDSWRNRYASLTLFTPRQFSALPGLLHTGNRELYPSRDEFADYLQSYVAHFDLPIRLDSRIVRLVKEATGGFEAQLQNGERIRATHVVIATGAFQKPIIPSTASQFAPDVVQFTGDSYRDPSQVPAGPVLVVGDGATGRDIAAELSAGHTTFLSVGKPRKLFPERILGKSAWWWLHWSGLMQAPKESRLGRYMQKADPFPDRDRNLDSLARNGVRIMPRLMSAAGSIAQFSDGSATEVVSVVWAVGFRDDSSWVEIAGAGGSNGSFVHTEGVSEIPNLFFVGRPWQRNRASALIMGAGPDAAAIVKRIVCLVTAPWP</sequence>
<dbReference type="PRINTS" id="PR00469">
    <property type="entry name" value="PNDRDTASEII"/>
</dbReference>